<evidence type="ECO:0000256" key="1">
    <source>
        <dbReference type="SAM" id="Phobius"/>
    </source>
</evidence>
<keyword evidence="4" id="KW-1185">Reference proteome</keyword>
<keyword evidence="3" id="KW-0489">Methyltransferase</keyword>
<keyword evidence="1" id="KW-0472">Membrane</keyword>
<dbReference type="GO" id="GO:0008168">
    <property type="term" value="F:methyltransferase activity"/>
    <property type="evidence" value="ECO:0007669"/>
    <property type="project" value="UniProtKB-KW"/>
</dbReference>
<accession>A0A9K3KK31</accession>
<dbReference type="Proteomes" id="UP000693970">
    <property type="component" value="Unassembled WGS sequence"/>
</dbReference>
<evidence type="ECO:0000259" key="2">
    <source>
        <dbReference type="Pfam" id="PF13383"/>
    </source>
</evidence>
<dbReference type="OrthoDB" id="2011785at2759"/>
<dbReference type="AlphaFoldDB" id="A0A9K3KK31"/>
<keyword evidence="3" id="KW-0808">Transferase</keyword>
<organism evidence="3 4">
    <name type="scientific">Nitzschia inconspicua</name>
    <dbReference type="NCBI Taxonomy" id="303405"/>
    <lineage>
        <taxon>Eukaryota</taxon>
        <taxon>Sar</taxon>
        <taxon>Stramenopiles</taxon>
        <taxon>Ochrophyta</taxon>
        <taxon>Bacillariophyta</taxon>
        <taxon>Bacillariophyceae</taxon>
        <taxon>Bacillariophycidae</taxon>
        <taxon>Bacillariales</taxon>
        <taxon>Bacillariaceae</taxon>
        <taxon>Nitzschia</taxon>
    </lineage>
</organism>
<feature type="domain" description="Methyltransferase" evidence="2">
    <location>
        <begin position="106"/>
        <end position="344"/>
    </location>
</feature>
<dbReference type="EMBL" id="JAGRRH010000022">
    <property type="protein sequence ID" value="KAG7345169.1"/>
    <property type="molecule type" value="Genomic_DNA"/>
</dbReference>
<dbReference type="InterPro" id="IPR025714">
    <property type="entry name" value="Methyltranfer_dom"/>
</dbReference>
<keyword evidence="1" id="KW-1133">Transmembrane helix</keyword>
<dbReference type="GO" id="GO:0032259">
    <property type="term" value="P:methylation"/>
    <property type="evidence" value="ECO:0007669"/>
    <property type="project" value="UniProtKB-KW"/>
</dbReference>
<evidence type="ECO:0000313" key="3">
    <source>
        <dbReference type="EMBL" id="KAG7345169.1"/>
    </source>
</evidence>
<sequence>MGSNHKLGAASTDSSRRALQLVSYPKKILILTLLAIFLLFLSLLHLHGDIKSTDNLDKYNVRFVSGKEIHLTDKCKEKLDALDRFHDKRRAARIQFANKAKEAGKNVYEMYWNRGDINKDRERRRALTFDLFEPEAVCLLEERFGGLSDERFAAFGDGPKFVCGVDYLRESYKKRNERCLVYSVGSNNNIRFERAVKNSIGCEIHTFDPTLRTPFVGNDYADFHPWGLGKEGEKVRVENRDNVEFTTQSVENVMKQLGHVGRKIDIFKIDCEGCEFEAMPPVLEAITNGTLQIDQLLIELHAHVTYEVMTDFFEAADKAGFRITHKERNGWGCGGTSCVEYAFVNESFLRRTTASAICGQNTGS</sequence>
<name>A0A9K3KK31_9STRA</name>
<proteinExistence type="predicted"/>
<dbReference type="PANTHER" id="PTHR32026">
    <property type="entry name" value="METHYLTRANSFERASE-LIKE PROTEIN 24"/>
    <property type="match status" value="1"/>
</dbReference>
<dbReference type="Pfam" id="PF13383">
    <property type="entry name" value="Methyltransf_22"/>
    <property type="match status" value="1"/>
</dbReference>
<dbReference type="InterPro" id="IPR026913">
    <property type="entry name" value="METTL24"/>
</dbReference>
<protein>
    <submittedName>
        <fullName evidence="3">Methyltransferase domain containing protein</fullName>
    </submittedName>
</protein>
<gene>
    <name evidence="3" type="ORF">IV203_032700</name>
</gene>
<feature type="transmembrane region" description="Helical" evidence="1">
    <location>
        <begin position="28"/>
        <end position="46"/>
    </location>
</feature>
<keyword evidence="1" id="KW-0812">Transmembrane</keyword>
<reference evidence="3" key="1">
    <citation type="journal article" date="2021" name="Sci. Rep.">
        <title>Diploid genomic architecture of Nitzschia inconspicua, an elite biomass production diatom.</title>
        <authorList>
            <person name="Oliver A."/>
            <person name="Podell S."/>
            <person name="Pinowska A."/>
            <person name="Traller J.C."/>
            <person name="Smith S.R."/>
            <person name="McClure R."/>
            <person name="Beliaev A."/>
            <person name="Bohutskyi P."/>
            <person name="Hill E.A."/>
            <person name="Rabines A."/>
            <person name="Zheng H."/>
            <person name="Allen L.Z."/>
            <person name="Kuo A."/>
            <person name="Grigoriev I.V."/>
            <person name="Allen A.E."/>
            <person name="Hazlebeck D."/>
            <person name="Allen E.E."/>
        </authorList>
    </citation>
    <scope>NUCLEOTIDE SEQUENCE</scope>
    <source>
        <strain evidence="3">Hildebrandi</strain>
    </source>
</reference>
<reference evidence="3" key="2">
    <citation type="submission" date="2021-04" db="EMBL/GenBank/DDBJ databases">
        <authorList>
            <person name="Podell S."/>
        </authorList>
    </citation>
    <scope>NUCLEOTIDE SEQUENCE</scope>
    <source>
        <strain evidence="3">Hildebrandi</strain>
    </source>
</reference>
<evidence type="ECO:0000313" key="4">
    <source>
        <dbReference type="Proteomes" id="UP000693970"/>
    </source>
</evidence>
<comment type="caution">
    <text evidence="3">The sequence shown here is derived from an EMBL/GenBank/DDBJ whole genome shotgun (WGS) entry which is preliminary data.</text>
</comment>